<dbReference type="Proteomes" id="UP001595925">
    <property type="component" value="Unassembled WGS sequence"/>
</dbReference>
<organism evidence="1 2">
    <name type="scientific">Saliphagus infecundisoli</name>
    <dbReference type="NCBI Taxonomy" id="1849069"/>
    <lineage>
        <taxon>Archaea</taxon>
        <taxon>Methanobacteriati</taxon>
        <taxon>Methanobacteriota</taxon>
        <taxon>Stenosarchaea group</taxon>
        <taxon>Halobacteria</taxon>
        <taxon>Halobacteriales</taxon>
        <taxon>Natrialbaceae</taxon>
        <taxon>Saliphagus</taxon>
    </lineage>
</organism>
<reference evidence="1 2" key="1">
    <citation type="journal article" date="2019" name="Int. J. Syst. Evol. Microbiol.">
        <title>The Global Catalogue of Microorganisms (GCM) 10K type strain sequencing project: providing services to taxonomists for standard genome sequencing and annotation.</title>
        <authorList>
            <consortium name="The Broad Institute Genomics Platform"/>
            <consortium name="The Broad Institute Genome Sequencing Center for Infectious Disease"/>
            <person name="Wu L."/>
            <person name="Ma J."/>
        </authorList>
    </citation>
    <scope>NUCLEOTIDE SEQUENCE [LARGE SCALE GENOMIC DNA]</scope>
    <source>
        <strain evidence="1 2">CGMCC 1.15824</strain>
    </source>
</reference>
<dbReference type="EMBL" id="JBHSJG010000047">
    <property type="protein sequence ID" value="MFC4989340.1"/>
    <property type="molecule type" value="Genomic_DNA"/>
</dbReference>
<evidence type="ECO:0000313" key="2">
    <source>
        <dbReference type="Proteomes" id="UP001595925"/>
    </source>
</evidence>
<evidence type="ECO:0000313" key="1">
    <source>
        <dbReference type="EMBL" id="MFC4989340.1"/>
    </source>
</evidence>
<dbReference type="RefSeq" id="WP_224829208.1">
    <property type="nucleotide sequence ID" value="NZ_JAIVEF010000017.1"/>
</dbReference>
<proteinExistence type="predicted"/>
<keyword evidence="2" id="KW-1185">Reference proteome</keyword>
<dbReference type="AlphaFoldDB" id="A0ABD5QID5"/>
<protein>
    <submittedName>
        <fullName evidence="1">Uncharacterized protein</fullName>
    </submittedName>
</protein>
<comment type="caution">
    <text evidence="1">The sequence shown here is derived from an EMBL/GenBank/DDBJ whole genome shotgun (WGS) entry which is preliminary data.</text>
</comment>
<name>A0ABD5QID5_9EURY</name>
<accession>A0ABD5QID5</accession>
<sequence>MEEVTGTKLYEYTTEVIVEVMGIDSGGDFAVASYQFSYDNGEGIVRAKTNLESAHKPHVESALEDAGYTLKQTE</sequence>
<gene>
    <name evidence="1" type="ORF">ACFPFO_16580</name>
</gene>